<dbReference type="PROSITE" id="PS00028">
    <property type="entry name" value="ZINC_FINGER_C2H2_1"/>
    <property type="match status" value="1"/>
</dbReference>
<evidence type="ECO:0000313" key="4">
    <source>
        <dbReference type="Proteomes" id="UP000607197"/>
    </source>
</evidence>
<accession>A0A830F2Z1</accession>
<name>A0A830F2Z1_9EURY</name>
<evidence type="ECO:0000313" key="3">
    <source>
        <dbReference type="EMBL" id="GGL57518.1"/>
    </source>
</evidence>
<protein>
    <recommendedName>
        <fullName evidence="2">C2H2-type domain-containing protein</fullName>
    </recommendedName>
</protein>
<dbReference type="AlphaFoldDB" id="A0A830F2Z1"/>
<dbReference type="RefSeq" id="WP_188977445.1">
    <property type="nucleotide sequence ID" value="NZ_BMPG01000002.1"/>
</dbReference>
<dbReference type="EMBL" id="BMPG01000002">
    <property type="protein sequence ID" value="GGL57518.1"/>
    <property type="molecule type" value="Genomic_DNA"/>
</dbReference>
<feature type="region of interest" description="Disordered" evidence="1">
    <location>
        <begin position="62"/>
        <end position="82"/>
    </location>
</feature>
<feature type="compositionally biased region" description="Acidic residues" evidence="1">
    <location>
        <begin position="62"/>
        <end position="71"/>
    </location>
</feature>
<dbReference type="OrthoDB" id="250863at2157"/>
<sequence>MTARRYETPSGHHRVVLTACPARDCGVDLSGATKASAHIATHDPEDFGLSPLRDDLVDDVEPSPDAVDVEDGTQLSLNEVGV</sequence>
<feature type="domain" description="C2H2-type" evidence="2">
    <location>
        <begin position="20"/>
        <end position="42"/>
    </location>
</feature>
<proteinExistence type="predicted"/>
<evidence type="ECO:0000259" key="2">
    <source>
        <dbReference type="PROSITE" id="PS00028"/>
    </source>
</evidence>
<dbReference type="Proteomes" id="UP000607197">
    <property type="component" value="Unassembled WGS sequence"/>
</dbReference>
<keyword evidence="4" id="KW-1185">Reference proteome</keyword>
<comment type="caution">
    <text evidence="3">The sequence shown here is derived from an EMBL/GenBank/DDBJ whole genome shotgun (WGS) entry which is preliminary data.</text>
</comment>
<dbReference type="InterPro" id="IPR013087">
    <property type="entry name" value="Znf_C2H2_type"/>
</dbReference>
<feature type="compositionally biased region" description="Polar residues" evidence="1">
    <location>
        <begin position="73"/>
        <end position="82"/>
    </location>
</feature>
<gene>
    <name evidence="3" type="ORF">GCM10009039_14590</name>
</gene>
<reference evidence="3" key="1">
    <citation type="journal article" date="2014" name="Int. J. Syst. Evol. Microbiol.">
        <title>Complete genome sequence of Corynebacterium casei LMG S-19264T (=DSM 44701T), isolated from a smear-ripened cheese.</title>
        <authorList>
            <consortium name="US DOE Joint Genome Institute (JGI-PGF)"/>
            <person name="Walter F."/>
            <person name="Albersmeier A."/>
            <person name="Kalinowski J."/>
            <person name="Ruckert C."/>
        </authorList>
    </citation>
    <scope>NUCLEOTIDE SEQUENCE</scope>
    <source>
        <strain evidence="3">JCM 19596</strain>
    </source>
</reference>
<reference evidence="3" key="2">
    <citation type="submission" date="2020-09" db="EMBL/GenBank/DDBJ databases">
        <authorList>
            <person name="Sun Q."/>
            <person name="Ohkuma M."/>
        </authorList>
    </citation>
    <scope>NUCLEOTIDE SEQUENCE</scope>
    <source>
        <strain evidence="3">JCM 19596</strain>
    </source>
</reference>
<organism evidence="3 4">
    <name type="scientific">Halocalculus aciditolerans</name>
    <dbReference type="NCBI Taxonomy" id="1383812"/>
    <lineage>
        <taxon>Archaea</taxon>
        <taxon>Methanobacteriati</taxon>
        <taxon>Methanobacteriota</taxon>
        <taxon>Stenosarchaea group</taxon>
        <taxon>Halobacteria</taxon>
        <taxon>Halobacteriales</taxon>
        <taxon>Halobacteriaceae</taxon>
        <taxon>Halocalculus</taxon>
    </lineage>
</organism>
<evidence type="ECO:0000256" key="1">
    <source>
        <dbReference type="SAM" id="MobiDB-lite"/>
    </source>
</evidence>